<dbReference type="InterPro" id="IPR017520">
    <property type="entry name" value="CHP03086"/>
</dbReference>
<feature type="domain" description="Mycothiol-dependent maleylpyruvate isomerase metal-binding" evidence="1">
    <location>
        <begin position="13"/>
        <end position="128"/>
    </location>
</feature>
<dbReference type="InterPro" id="IPR024344">
    <property type="entry name" value="MDMPI_metal-binding"/>
</dbReference>
<accession>A0ABR7LH93</accession>
<evidence type="ECO:0000259" key="1">
    <source>
        <dbReference type="Pfam" id="PF11716"/>
    </source>
</evidence>
<name>A0ABR7LH93_9ACTN</name>
<dbReference type="InterPro" id="IPR034660">
    <property type="entry name" value="DinB/YfiT-like"/>
</dbReference>
<dbReference type="Gene3D" id="1.20.120.450">
    <property type="entry name" value="dinb family like domain"/>
    <property type="match status" value="1"/>
</dbReference>
<dbReference type="EMBL" id="JABVEC010000001">
    <property type="protein sequence ID" value="MBC6464109.1"/>
    <property type="molecule type" value="Genomic_DNA"/>
</dbReference>
<dbReference type="Proteomes" id="UP000805614">
    <property type="component" value="Unassembled WGS sequence"/>
</dbReference>
<dbReference type="InterPro" id="IPR017517">
    <property type="entry name" value="Maleyloyr_isom"/>
</dbReference>
<sequence length="193" mass="20999">MTTSHGPIALLSRALDQTGTAIANVRPEQASSPTPCRSWDVRALVNHIVDEVHQFAVVTAGGERNHLGVDVIGDDWRGAYRVAAAELLAAWRRPGALDRTQKLPFGEVPAIWTVGQQITELVIHAWDICKATGQPTDLDPEPGRAALQWSEENLTPQMRGNEADGHHIGPQLRVPDDAPLYDRIAAFGGRDPN</sequence>
<dbReference type="RefSeq" id="WP_187241027.1">
    <property type="nucleotide sequence ID" value="NZ_BAAAOK010000011.1"/>
</dbReference>
<evidence type="ECO:0000313" key="3">
    <source>
        <dbReference type="Proteomes" id="UP000805614"/>
    </source>
</evidence>
<proteinExistence type="predicted"/>
<dbReference type="NCBIfam" id="TIGR03086">
    <property type="entry name" value="TIGR03086 family metal-binding protein"/>
    <property type="match status" value="1"/>
</dbReference>
<keyword evidence="3" id="KW-1185">Reference proteome</keyword>
<reference evidence="2 3" key="1">
    <citation type="submission" date="2020-06" db="EMBL/GenBank/DDBJ databases">
        <title>Actinomadura xiongansis sp. nov., isolated from soil of Baiyangdian.</title>
        <authorList>
            <person name="Zhang X."/>
        </authorList>
    </citation>
    <scope>NUCLEOTIDE SEQUENCE [LARGE SCALE GENOMIC DNA]</scope>
    <source>
        <strain evidence="2 3">HBUM206468</strain>
    </source>
</reference>
<organism evidence="2 3">
    <name type="scientific">Actinomadura alba</name>
    <dbReference type="NCBI Taxonomy" id="406431"/>
    <lineage>
        <taxon>Bacteria</taxon>
        <taxon>Bacillati</taxon>
        <taxon>Actinomycetota</taxon>
        <taxon>Actinomycetes</taxon>
        <taxon>Streptosporangiales</taxon>
        <taxon>Thermomonosporaceae</taxon>
        <taxon>Actinomadura</taxon>
    </lineage>
</organism>
<dbReference type="Pfam" id="PF11716">
    <property type="entry name" value="MDMPI_N"/>
    <property type="match status" value="1"/>
</dbReference>
<evidence type="ECO:0000313" key="2">
    <source>
        <dbReference type="EMBL" id="MBC6464109.1"/>
    </source>
</evidence>
<comment type="caution">
    <text evidence="2">The sequence shown here is derived from an EMBL/GenBank/DDBJ whole genome shotgun (WGS) entry which is preliminary data.</text>
</comment>
<gene>
    <name evidence="2" type="ORF">HKK74_01140</name>
</gene>
<dbReference type="NCBIfam" id="TIGR03083">
    <property type="entry name" value="maleylpyruvate isomerase family mycothiol-dependent enzyme"/>
    <property type="match status" value="1"/>
</dbReference>
<dbReference type="SUPFAM" id="SSF109854">
    <property type="entry name" value="DinB/YfiT-like putative metalloenzymes"/>
    <property type="match status" value="1"/>
</dbReference>
<protein>
    <submittedName>
        <fullName evidence="2">TIGR03086 family protein</fullName>
    </submittedName>
</protein>